<evidence type="ECO:0000313" key="3">
    <source>
        <dbReference type="Proteomes" id="UP000827092"/>
    </source>
</evidence>
<feature type="region of interest" description="Disordered" evidence="1">
    <location>
        <begin position="1"/>
        <end position="68"/>
    </location>
</feature>
<gene>
    <name evidence="2" type="ORF">JTE90_015812</name>
</gene>
<reference evidence="2 3" key="1">
    <citation type="journal article" date="2022" name="Nat. Ecol. Evol.">
        <title>A masculinizing supergene underlies an exaggerated male reproductive morph in a spider.</title>
        <authorList>
            <person name="Hendrickx F."/>
            <person name="De Corte Z."/>
            <person name="Sonet G."/>
            <person name="Van Belleghem S.M."/>
            <person name="Kostlbacher S."/>
            <person name="Vangestel C."/>
        </authorList>
    </citation>
    <scope>NUCLEOTIDE SEQUENCE [LARGE SCALE GENOMIC DNA]</scope>
    <source>
        <strain evidence="2">W744_W776</strain>
    </source>
</reference>
<proteinExistence type="predicted"/>
<name>A0AAV6TCZ3_9ARAC</name>
<comment type="caution">
    <text evidence="2">The sequence shown here is derived from an EMBL/GenBank/DDBJ whole genome shotgun (WGS) entry which is preliminary data.</text>
</comment>
<keyword evidence="3" id="KW-1185">Reference proteome</keyword>
<organism evidence="2 3">
    <name type="scientific">Oedothorax gibbosus</name>
    <dbReference type="NCBI Taxonomy" id="931172"/>
    <lineage>
        <taxon>Eukaryota</taxon>
        <taxon>Metazoa</taxon>
        <taxon>Ecdysozoa</taxon>
        <taxon>Arthropoda</taxon>
        <taxon>Chelicerata</taxon>
        <taxon>Arachnida</taxon>
        <taxon>Araneae</taxon>
        <taxon>Araneomorphae</taxon>
        <taxon>Entelegynae</taxon>
        <taxon>Araneoidea</taxon>
        <taxon>Linyphiidae</taxon>
        <taxon>Erigoninae</taxon>
        <taxon>Oedothorax</taxon>
    </lineage>
</organism>
<dbReference type="Proteomes" id="UP000827092">
    <property type="component" value="Unassembled WGS sequence"/>
</dbReference>
<dbReference type="EMBL" id="JAFNEN010006595">
    <property type="protein sequence ID" value="KAG8155788.1"/>
    <property type="molecule type" value="Genomic_DNA"/>
</dbReference>
<evidence type="ECO:0000256" key="1">
    <source>
        <dbReference type="SAM" id="MobiDB-lite"/>
    </source>
</evidence>
<feature type="compositionally biased region" description="Basic and acidic residues" evidence="1">
    <location>
        <begin position="1"/>
        <end position="16"/>
    </location>
</feature>
<evidence type="ECO:0000313" key="2">
    <source>
        <dbReference type="EMBL" id="KAG8155788.1"/>
    </source>
</evidence>
<protein>
    <recommendedName>
        <fullName evidence="4">HNH endonuclease</fullName>
    </recommendedName>
</protein>
<sequence>MSPQIRRGDKPAEFKHKISGGKETNRDNLVTAECETGRSQRESHARKAWGNVRLGRERAGDGLCSKSP</sequence>
<feature type="compositionally biased region" description="Basic and acidic residues" evidence="1">
    <location>
        <begin position="35"/>
        <end position="45"/>
    </location>
</feature>
<evidence type="ECO:0008006" key="4">
    <source>
        <dbReference type="Google" id="ProtNLM"/>
    </source>
</evidence>
<dbReference type="AlphaFoldDB" id="A0AAV6TCZ3"/>
<accession>A0AAV6TCZ3</accession>